<evidence type="ECO:0000313" key="3">
    <source>
        <dbReference type="Proteomes" id="UP001445472"/>
    </source>
</evidence>
<evidence type="ECO:0000259" key="1">
    <source>
        <dbReference type="PROSITE" id="PS50995"/>
    </source>
</evidence>
<evidence type="ECO:0000313" key="2">
    <source>
        <dbReference type="EMBL" id="MER6612241.1"/>
    </source>
</evidence>
<dbReference type="PANTHER" id="PTHR33164:SF99">
    <property type="entry name" value="MARR FAMILY REGULATORY PROTEIN"/>
    <property type="match status" value="1"/>
</dbReference>
<dbReference type="Pfam" id="PF12802">
    <property type="entry name" value="MarR_2"/>
    <property type="match status" value="1"/>
</dbReference>
<dbReference type="PROSITE" id="PS50995">
    <property type="entry name" value="HTH_MARR_2"/>
    <property type="match status" value="1"/>
</dbReference>
<dbReference type="InterPro" id="IPR000835">
    <property type="entry name" value="HTH_MarR-typ"/>
</dbReference>
<dbReference type="SMART" id="SM00347">
    <property type="entry name" value="HTH_MARR"/>
    <property type="match status" value="1"/>
</dbReference>
<accession>A0ABV1UNL9</accession>
<dbReference type="PRINTS" id="PR00598">
    <property type="entry name" value="HTHMARR"/>
</dbReference>
<reference evidence="2 3" key="1">
    <citation type="submission" date="2024-06" db="EMBL/GenBank/DDBJ databases">
        <title>The Natural Products Discovery Center: Release of the First 8490 Sequenced Strains for Exploring Actinobacteria Biosynthetic Diversity.</title>
        <authorList>
            <person name="Kalkreuter E."/>
            <person name="Kautsar S.A."/>
            <person name="Yang D."/>
            <person name="Bader C.D."/>
            <person name="Teijaro C.N."/>
            <person name="Fluegel L."/>
            <person name="Davis C.M."/>
            <person name="Simpson J.R."/>
            <person name="Lauterbach L."/>
            <person name="Steele A.D."/>
            <person name="Gui C."/>
            <person name="Meng S."/>
            <person name="Li G."/>
            <person name="Viehrig K."/>
            <person name="Ye F."/>
            <person name="Su P."/>
            <person name="Kiefer A.F."/>
            <person name="Nichols A."/>
            <person name="Cepeda A.J."/>
            <person name="Yan W."/>
            <person name="Fan B."/>
            <person name="Jiang Y."/>
            <person name="Adhikari A."/>
            <person name="Zheng C.-J."/>
            <person name="Schuster L."/>
            <person name="Cowan T.M."/>
            <person name="Smanski M.J."/>
            <person name="Chevrette M.G."/>
            <person name="De Carvalho L.P.S."/>
            <person name="Shen B."/>
        </authorList>
    </citation>
    <scope>NUCLEOTIDE SEQUENCE [LARGE SCALE GENOMIC DNA]</scope>
    <source>
        <strain evidence="2 3">NPDC000837</strain>
    </source>
</reference>
<name>A0ABV1UNL9_9ACTN</name>
<comment type="caution">
    <text evidence="2">The sequence shown here is derived from an EMBL/GenBank/DDBJ whole genome shotgun (WGS) entry which is preliminary data.</text>
</comment>
<keyword evidence="3" id="KW-1185">Reference proteome</keyword>
<feature type="domain" description="HTH marR-type" evidence="1">
    <location>
        <begin position="8"/>
        <end position="138"/>
    </location>
</feature>
<protein>
    <submittedName>
        <fullName evidence="2">MarR family transcriptional regulator</fullName>
    </submittedName>
</protein>
<dbReference type="Gene3D" id="1.10.10.10">
    <property type="entry name" value="Winged helix-like DNA-binding domain superfamily/Winged helix DNA-binding domain"/>
    <property type="match status" value="1"/>
</dbReference>
<sequence>MTADDPLTSEVIHLFAKVTDRYTREYEAAAAHHGLTPQQAKALIALDEAPLPMRRVAERLGAEPSNLTGIVDRLQNRGLVERQPEPNDRRIKLLATTDAGKAAAQDLRSRLRFARNPLAALNENQRRDLRDLLQLMTDE</sequence>
<dbReference type="Proteomes" id="UP001445472">
    <property type="component" value="Unassembled WGS sequence"/>
</dbReference>
<dbReference type="SUPFAM" id="SSF46785">
    <property type="entry name" value="Winged helix' DNA-binding domain"/>
    <property type="match status" value="1"/>
</dbReference>
<dbReference type="InterPro" id="IPR036388">
    <property type="entry name" value="WH-like_DNA-bd_sf"/>
</dbReference>
<dbReference type="EMBL" id="JBEPBX010000001">
    <property type="protein sequence ID" value="MER6612241.1"/>
    <property type="molecule type" value="Genomic_DNA"/>
</dbReference>
<dbReference type="InterPro" id="IPR036390">
    <property type="entry name" value="WH_DNA-bd_sf"/>
</dbReference>
<dbReference type="InterPro" id="IPR039422">
    <property type="entry name" value="MarR/SlyA-like"/>
</dbReference>
<dbReference type="RefSeq" id="WP_351974691.1">
    <property type="nucleotide sequence ID" value="NZ_JBEPBX010000001.1"/>
</dbReference>
<proteinExistence type="predicted"/>
<dbReference type="PANTHER" id="PTHR33164">
    <property type="entry name" value="TRANSCRIPTIONAL REGULATOR, MARR FAMILY"/>
    <property type="match status" value="1"/>
</dbReference>
<gene>
    <name evidence="2" type="ORF">ABT276_02310</name>
</gene>
<organism evidence="2 3">
    <name type="scientific">Streptomyces xantholiticus</name>
    <dbReference type="NCBI Taxonomy" id="68285"/>
    <lineage>
        <taxon>Bacteria</taxon>
        <taxon>Bacillati</taxon>
        <taxon>Actinomycetota</taxon>
        <taxon>Actinomycetes</taxon>
        <taxon>Kitasatosporales</taxon>
        <taxon>Streptomycetaceae</taxon>
        <taxon>Streptomyces</taxon>
    </lineage>
</organism>